<protein>
    <submittedName>
        <fullName evidence="1">Uncharacterized protein</fullName>
    </submittedName>
</protein>
<gene>
    <name evidence="1" type="ORF">NDU88_006446</name>
</gene>
<keyword evidence="2" id="KW-1185">Reference proteome</keyword>
<name>A0AAV7WAL5_PLEWA</name>
<sequence>MTTQPTLSSPVALPAEPRATDATDHILQEITAVGWCLEAMDLKNSDLSTASASIRTDIVCFREKITDLYRRLTSVEDYVRMVPEHDAELRTLRAKITDFKDRSRRDVCLFGIPEHKEGTAYWPDLFTTARVPESAQVRPYS</sequence>
<dbReference type="EMBL" id="JANPWB010000002">
    <property type="protein sequence ID" value="KAJ1211084.1"/>
    <property type="molecule type" value="Genomic_DNA"/>
</dbReference>
<dbReference type="Proteomes" id="UP001066276">
    <property type="component" value="Chromosome 1_2"/>
</dbReference>
<reference evidence="1" key="1">
    <citation type="journal article" date="2022" name="bioRxiv">
        <title>Sequencing and chromosome-scale assembly of the giantPleurodeles waltlgenome.</title>
        <authorList>
            <person name="Brown T."/>
            <person name="Elewa A."/>
            <person name="Iarovenko S."/>
            <person name="Subramanian E."/>
            <person name="Araus A.J."/>
            <person name="Petzold A."/>
            <person name="Susuki M."/>
            <person name="Suzuki K.-i.T."/>
            <person name="Hayashi T."/>
            <person name="Toyoda A."/>
            <person name="Oliveira C."/>
            <person name="Osipova E."/>
            <person name="Leigh N.D."/>
            <person name="Simon A."/>
            <person name="Yun M.H."/>
        </authorList>
    </citation>
    <scope>NUCLEOTIDE SEQUENCE</scope>
    <source>
        <strain evidence="1">20211129_DDA</strain>
        <tissue evidence="1">Liver</tissue>
    </source>
</reference>
<comment type="caution">
    <text evidence="1">The sequence shown here is derived from an EMBL/GenBank/DDBJ whole genome shotgun (WGS) entry which is preliminary data.</text>
</comment>
<dbReference type="AlphaFoldDB" id="A0AAV7WAL5"/>
<proteinExistence type="predicted"/>
<organism evidence="1 2">
    <name type="scientific">Pleurodeles waltl</name>
    <name type="common">Iberian ribbed newt</name>
    <dbReference type="NCBI Taxonomy" id="8319"/>
    <lineage>
        <taxon>Eukaryota</taxon>
        <taxon>Metazoa</taxon>
        <taxon>Chordata</taxon>
        <taxon>Craniata</taxon>
        <taxon>Vertebrata</taxon>
        <taxon>Euteleostomi</taxon>
        <taxon>Amphibia</taxon>
        <taxon>Batrachia</taxon>
        <taxon>Caudata</taxon>
        <taxon>Salamandroidea</taxon>
        <taxon>Salamandridae</taxon>
        <taxon>Pleurodelinae</taxon>
        <taxon>Pleurodeles</taxon>
    </lineage>
</organism>
<accession>A0AAV7WAL5</accession>
<evidence type="ECO:0000313" key="2">
    <source>
        <dbReference type="Proteomes" id="UP001066276"/>
    </source>
</evidence>
<evidence type="ECO:0000313" key="1">
    <source>
        <dbReference type="EMBL" id="KAJ1211084.1"/>
    </source>
</evidence>